<feature type="non-terminal residue" evidence="6">
    <location>
        <position position="554"/>
    </location>
</feature>
<evidence type="ECO:0000256" key="2">
    <source>
        <dbReference type="ARBA" id="ARBA00022490"/>
    </source>
</evidence>
<keyword evidence="7" id="KW-1185">Reference proteome</keyword>
<evidence type="ECO:0000313" key="7">
    <source>
        <dbReference type="Proteomes" id="UP001151760"/>
    </source>
</evidence>
<dbReference type="PANTHER" id="PTHR17453:SF0">
    <property type="entry name" value="SIGNAL RECOGNITION PARTICLE 19 KDA PROTEIN"/>
    <property type="match status" value="1"/>
</dbReference>
<protein>
    <submittedName>
        <fullName evidence="6">RNA-directed DNA polymerase, eukaryota, reverse transcriptase zinc-binding domain protein</fullName>
    </submittedName>
</protein>
<dbReference type="InterPro" id="IPR036521">
    <property type="entry name" value="SRP19-like_sf"/>
</dbReference>
<dbReference type="SUPFAM" id="SSF69695">
    <property type="entry name" value="SRP19"/>
    <property type="match status" value="1"/>
</dbReference>
<dbReference type="InterPro" id="IPR002778">
    <property type="entry name" value="Signal_recog_particle_SRP19"/>
</dbReference>
<organism evidence="6 7">
    <name type="scientific">Tanacetum coccineum</name>
    <dbReference type="NCBI Taxonomy" id="301880"/>
    <lineage>
        <taxon>Eukaryota</taxon>
        <taxon>Viridiplantae</taxon>
        <taxon>Streptophyta</taxon>
        <taxon>Embryophyta</taxon>
        <taxon>Tracheophyta</taxon>
        <taxon>Spermatophyta</taxon>
        <taxon>Magnoliopsida</taxon>
        <taxon>eudicotyledons</taxon>
        <taxon>Gunneridae</taxon>
        <taxon>Pentapetalae</taxon>
        <taxon>asterids</taxon>
        <taxon>campanulids</taxon>
        <taxon>Asterales</taxon>
        <taxon>Asteraceae</taxon>
        <taxon>Asteroideae</taxon>
        <taxon>Anthemideae</taxon>
        <taxon>Anthemidinae</taxon>
        <taxon>Tanacetum</taxon>
    </lineage>
</organism>
<dbReference type="Pfam" id="PF13966">
    <property type="entry name" value="zf-RVT"/>
    <property type="match status" value="1"/>
</dbReference>
<accession>A0ABQ5H8V4</accession>
<keyword evidence="4" id="KW-0687">Ribonucleoprotein</keyword>
<dbReference type="Gene3D" id="3.30.56.30">
    <property type="entry name" value="Signal recognition particle, SRP19-like subunit"/>
    <property type="match status" value="1"/>
</dbReference>
<evidence type="ECO:0000256" key="3">
    <source>
        <dbReference type="ARBA" id="ARBA00023135"/>
    </source>
</evidence>
<evidence type="ECO:0000256" key="1">
    <source>
        <dbReference type="ARBA" id="ARBA00004496"/>
    </source>
</evidence>
<dbReference type="GO" id="GO:0003964">
    <property type="term" value="F:RNA-directed DNA polymerase activity"/>
    <property type="evidence" value="ECO:0007669"/>
    <property type="project" value="UniProtKB-KW"/>
</dbReference>
<dbReference type="Pfam" id="PF01922">
    <property type="entry name" value="SRP19"/>
    <property type="match status" value="1"/>
</dbReference>
<keyword evidence="2" id="KW-0963">Cytoplasm</keyword>
<comment type="subcellular location">
    <subcellularLocation>
        <location evidence="1">Cytoplasm</location>
    </subcellularLocation>
</comment>
<dbReference type="PANTHER" id="PTHR17453">
    <property type="entry name" value="SIGNAL RECOGNITION PARTICLE 19 KD PROTEIN"/>
    <property type="match status" value="1"/>
</dbReference>
<keyword evidence="6" id="KW-0808">Transferase</keyword>
<evidence type="ECO:0000256" key="4">
    <source>
        <dbReference type="ARBA" id="ARBA00023274"/>
    </source>
</evidence>
<keyword evidence="3" id="KW-0733">Signal recognition particle</keyword>
<evidence type="ECO:0000313" key="6">
    <source>
        <dbReference type="EMBL" id="GJT84085.1"/>
    </source>
</evidence>
<evidence type="ECO:0000259" key="5">
    <source>
        <dbReference type="Pfam" id="PF13966"/>
    </source>
</evidence>
<keyword evidence="6" id="KW-0548">Nucleotidyltransferase</keyword>
<comment type="caution">
    <text evidence="6">The sequence shown here is derived from an EMBL/GenBank/DDBJ whole genome shotgun (WGS) entry which is preliminary data.</text>
</comment>
<sequence>MDGSTPNFKTWNILYPVYMNSKKTIAEGRRIPFSKACENPTALEIGDCCGHLKIPFAIEIDKAYPRDYMQVGRVRVNLKRPDGTLNNPLIANNNGSLLRKQPWLKYYVEHAAEKQLMLRIAELVPRHPGRVKKQEAAASTSNAAAAPSKSGKAPLKVINALESIRCRFFWGFKEDSHGICWVKWKSILLDHKFGGLGVGCLHSKNLGLLGKWKWCFLTEENALWRIVIKDFYGVDGGFGSSVNSNASGGISQDIIKAVKLIENIDISFKYSFTRKISSGVDTMFWKDSWCGDGTRLMDKFPRLYAHESHKDCLVRDRWCLVNGVWGGRWSWRFAPRGRANDDLSSLVSLIGNLSLLEEVLDKWIWSKDSSRQFKVSSLSKSIKILSLSNHALGDHFRWNSWIPRKVNVCVWRASIDRLATRPNLLSRGVEISSTTCPFCDCNVENIEHCLIKCPKVLSVWKKVWCWWNLESPVSFPSFSITVIALGKIKVNGCSKIATVVQGTFYIVIWAIWKWRNRLMNVVLEEKASILEEDLFPSIQRLSKLWFSARIVSRP</sequence>
<gene>
    <name evidence="6" type="ORF">Tco_1058427</name>
</gene>
<proteinExistence type="predicted"/>
<dbReference type="InterPro" id="IPR026960">
    <property type="entry name" value="RVT-Znf"/>
</dbReference>
<reference evidence="6" key="1">
    <citation type="journal article" date="2022" name="Int. J. Mol. Sci.">
        <title>Draft Genome of Tanacetum Coccineum: Genomic Comparison of Closely Related Tanacetum-Family Plants.</title>
        <authorList>
            <person name="Yamashiro T."/>
            <person name="Shiraishi A."/>
            <person name="Nakayama K."/>
            <person name="Satake H."/>
        </authorList>
    </citation>
    <scope>NUCLEOTIDE SEQUENCE</scope>
</reference>
<dbReference type="Proteomes" id="UP001151760">
    <property type="component" value="Unassembled WGS sequence"/>
</dbReference>
<feature type="domain" description="Reverse transcriptase zinc-binding" evidence="5">
    <location>
        <begin position="394"/>
        <end position="460"/>
    </location>
</feature>
<reference evidence="6" key="2">
    <citation type="submission" date="2022-01" db="EMBL/GenBank/DDBJ databases">
        <authorList>
            <person name="Yamashiro T."/>
            <person name="Shiraishi A."/>
            <person name="Satake H."/>
            <person name="Nakayama K."/>
        </authorList>
    </citation>
    <scope>NUCLEOTIDE SEQUENCE</scope>
</reference>
<dbReference type="EMBL" id="BQNB010019323">
    <property type="protein sequence ID" value="GJT84085.1"/>
    <property type="molecule type" value="Genomic_DNA"/>
</dbReference>
<keyword evidence="6" id="KW-0695">RNA-directed DNA polymerase</keyword>
<name>A0ABQ5H8V4_9ASTR</name>